<dbReference type="Gene3D" id="3.30.930.10">
    <property type="entry name" value="Bira Bifunctional Protein, Domain 2"/>
    <property type="match status" value="1"/>
</dbReference>
<dbReference type="PATRIC" id="fig|1618675.3.peg.154"/>
<dbReference type="EMBL" id="LCPV01000010">
    <property type="protein sequence ID" value="KKW07682.1"/>
    <property type="molecule type" value="Genomic_DNA"/>
</dbReference>
<evidence type="ECO:0000256" key="4">
    <source>
        <dbReference type="ARBA" id="ARBA00023146"/>
    </source>
</evidence>
<evidence type="ECO:0000256" key="2">
    <source>
        <dbReference type="ARBA" id="ARBA00022741"/>
    </source>
</evidence>
<dbReference type="PANTHER" id="PTHR42918:SF15">
    <property type="entry name" value="LYSINE--TRNA LIGASE, CHLOROPLASTIC_MITOCHONDRIAL"/>
    <property type="match status" value="1"/>
</dbReference>
<feature type="domain" description="OB" evidence="6">
    <location>
        <begin position="52"/>
        <end position="129"/>
    </location>
</feature>
<comment type="caution">
    <text evidence="7">The sequence shown here is derived from an EMBL/GenBank/DDBJ whole genome shotgun (WGS) entry which is preliminary data.</text>
</comment>
<proteinExistence type="predicted"/>
<evidence type="ECO:0000313" key="7">
    <source>
        <dbReference type="EMBL" id="KKW07682.1"/>
    </source>
</evidence>
<dbReference type="PRINTS" id="PR00982">
    <property type="entry name" value="TRNASYNTHLYS"/>
</dbReference>
<keyword evidence="3" id="KW-0067">ATP-binding</keyword>
<accession>A0A0G1XYI1</accession>
<dbReference type="InterPro" id="IPR018149">
    <property type="entry name" value="Lys-tRNA-synth_II_C"/>
</dbReference>
<gene>
    <name evidence="7" type="ORF">UY39_C0010G0008</name>
</gene>
<organism evidence="7 8">
    <name type="scientific">Candidatus Kaiserbacteria bacterium GW2011_GWC2_49_12</name>
    <dbReference type="NCBI Taxonomy" id="1618675"/>
    <lineage>
        <taxon>Bacteria</taxon>
        <taxon>Candidatus Kaiseribacteriota</taxon>
    </lineage>
</organism>
<dbReference type="GO" id="GO:0006430">
    <property type="term" value="P:lysyl-tRNA aminoacylation"/>
    <property type="evidence" value="ECO:0007669"/>
    <property type="project" value="InterPro"/>
</dbReference>
<dbReference type="InterPro" id="IPR045864">
    <property type="entry name" value="aa-tRNA-synth_II/BPL/LPL"/>
</dbReference>
<evidence type="ECO:0000259" key="5">
    <source>
        <dbReference type="Pfam" id="PF00152"/>
    </source>
</evidence>
<name>A0A0G1XYI1_9BACT</name>
<evidence type="ECO:0000259" key="6">
    <source>
        <dbReference type="Pfam" id="PF01336"/>
    </source>
</evidence>
<dbReference type="GO" id="GO:0005829">
    <property type="term" value="C:cytosol"/>
    <property type="evidence" value="ECO:0007669"/>
    <property type="project" value="TreeGrafter"/>
</dbReference>
<feature type="domain" description="Aminoacyl-tRNA synthetase class II (D/K/N)" evidence="5">
    <location>
        <begin position="146"/>
        <end position="213"/>
    </location>
</feature>
<evidence type="ECO:0000256" key="1">
    <source>
        <dbReference type="ARBA" id="ARBA00022598"/>
    </source>
</evidence>
<dbReference type="InterPro" id="IPR012340">
    <property type="entry name" value="NA-bd_OB-fold"/>
</dbReference>
<sequence>MAENDIRAERVKKIELLKEAGMEAYPARSARDTSMAELLAGFDECEKSGRRVTLGGRIMSSRGQGGIVFVDLFDGTGRIQIVLQESEMDKKLFDLFNGVADNGDFIEASGTAFKTKRGERSLKVEEWNMLAKSLLPIPAEHFGLRDEEKRLRERDIDILVNAELRALVERRAKFWQSAREFYLGKGFMEVETPVLETTPGGADARPFVTHHNFVWRIVAEASSHRGFSKSV</sequence>
<evidence type="ECO:0000313" key="8">
    <source>
        <dbReference type="Proteomes" id="UP000034589"/>
    </source>
</evidence>
<dbReference type="InterPro" id="IPR044136">
    <property type="entry name" value="Lys-tRNA-ligase_II_N"/>
</dbReference>
<keyword evidence="1 7" id="KW-0436">Ligase</keyword>
<dbReference type="GO" id="GO:0005524">
    <property type="term" value="F:ATP binding"/>
    <property type="evidence" value="ECO:0007669"/>
    <property type="project" value="UniProtKB-KW"/>
</dbReference>
<keyword evidence="2" id="KW-0547">Nucleotide-binding</keyword>
<dbReference type="InterPro" id="IPR004365">
    <property type="entry name" value="NA-bd_OB_tRNA"/>
</dbReference>
<dbReference type="CDD" id="cd04322">
    <property type="entry name" value="LysRS_N"/>
    <property type="match status" value="1"/>
</dbReference>
<dbReference type="Proteomes" id="UP000034589">
    <property type="component" value="Unassembled WGS sequence"/>
</dbReference>
<dbReference type="InterPro" id="IPR004364">
    <property type="entry name" value="Aa-tRNA-synt_II"/>
</dbReference>
<reference evidence="7 8" key="1">
    <citation type="journal article" date="2015" name="Nature">
        <title>rRNA introns, odd ribosomes, and small enigmatic genomes across a large radiation of phyla.</title>
        <authorList>
            <person name="Brown C.T."/>
            <person name="Hug L.A."/>
            <person name="Thomas B.C."/>
            <person name="Sharon I."/>
            <person name="Castelle C.J."/>
            <person name="Singh A."/>
            <person name="Wilkins M.J."/>
            <person name="Williams K.H."/>
            <person name="Banfield J.F."/>
        </authorList>
    </citation>
    <scope>NUCLEOTIDE SEQUENCE [LARGE SCALE GENOMIC DNA]</scope>
</reference>
<protein>
    <submittedName>
        <fullName evidence="7">Lysine-tRNA ligase</fullName>
    </submittedName>
</protein>
<dbReference type="SUPFAM" id="SSF55681">
    <property type="entry name" value="Class II aaRS and biotin synthetases"/>
    <property type="match status" value="1"/>
</dbReference>
<keyword evidence="4" id="KW-0030">Aminoacyl-tRNA synthetase</keyword>
<dbReference type="SUPFAM" id="SSF50249">
    <property type="entry name" value="Nucleic acid-binding proteins"/>
    <property type="match status" value="1"/>
</dbReference>
<dbReference type="Pfam" id="PF01336">
    <property type="entry name" value="tRNA_anti-codon"/>
    <property type="match status" value="1"/>
</dbReference>
<dbReference type="GO" id="GO:0000049">
    <property type="term" value="F:tRNA binding"/>
    <property type="evidence" value="ECO:0007669"/>
    <property type="project" value="TreeGrafter"/>
</dbReference>
<dbReference type="GO" id="GO:0004824">
    <property type="term" value="F:lysine-tRNA ligase activity"/>
    <property type="evidence" value="ECO:0007669"/>
    <property type="project" value="InterPro"/>
</dbReference>
<evidence type="ECO:0000256" key="3">
    <source>
        <dbReference type="ARBA" id="ARBA00022840"/>
    </source>
</evidence>
<dbReference type="AlphaFoldDB" id="A0A0G1XYI1"/>
<dbReference type="Gene3D" id="2.40.50.140">
    <property type="entry name" value="Nucleic acid-binding proteins"/>
    <property type="match status" value="1"/>
</dbReference>
<dbReference type="Pfam" id="PF00152">
    <property type="entry name" value="tRNA-synt_2"/>
    <property type="match status" value="1"/>
</dbReference>
<dbReference type="PANTHER" id="PTHR42918">
    <property type="entry name" value="LYSYL-TRNA SYNTHETASE"/>
    <property type="match status" value="1"/>
</dbReference>